<protein>
    <submittedName>
        <fullName evidence="1">Uncharacterized protein</fullName>
    </submittedName>
</protein>
<evidence type="ECO:0000313" key="1">
    <source>
        <dbReference type="EMBL" id="KAK7405788.1"/>
    </source>
</evidence>
<comment type="caution">
    <text evidence="1">The sequence shown here is derived from an EMBL/GenBank/DDBJ whole genome shotgun (WGS) entry which is preliminary data.</text>
</comment>
<name>A0AAN9XS25_PSOTE</name>
<dbReference type="Proteomes" id="UP001386955">
    <property type="component" value="Unassembled WGS sequence"/>
</dbReference>
<dbReference type="EMBL" id="JAYMYS010000002">
    <property type="protein sequence ID" value="KAK7405788.1"/>
    <property type="molecule type" value="Genomic_DNA"/>
</dbReference>
<keyword evidence="2" id="KW-1185">Reference proteome</keyword>
<evidence type="ECO:0000313" key="2">
    <source>
        <dbReference type="Proteomes" id="UP001386955"/>
    </source>
</evidence>
<proteinExistence type="predicted"/>
<dbReference type="AlphaFoldDB" id="A0AAN9XS25"/>
<accession>A0AAN9XS25</accession>
<sequence>MDKKVRLISESEGDMTPSVSQFAMSIEGVGVVMAVSSWRGKVVVRITIRRIRVRRRMSLSWQWLEKIKNKGEGGIGWFLCRWEEEVGQVLTNDVGRIQLGYWEDENIRNREGKMVYHYHKEVVKHLDHYSMTPESPSLLNVELKGVVVEVKKKDHALLEKDKLLSATNEKITNLEHLAMVQVKENELVRKSLHTLKKNNEVMFTRATTRSRRNETRHC</sequence>
<organism evidence="1 2">
    <name type="scientific">Psophocarpus tetragonolobus</name>
    <name type="common">Winged bean</name>
    <name type="synonym">Dolichos tetragonolobus</name>
    <dbReference type="NCBI Taxonomy" id="3891"/>
    <lineage>
        <taxon>Eukaryota</taxon>
        <taxon>Viridiplantae</taxon>
        <taxon>Streptophyta</taxon>
        <taxon>Embryophyta</taxon>
        <taxon>Tracheophyta</taxon>
        <taxon>Spermatophyta</taxon>
        <taxon>Magnoliopsida</taxon>
        <taxon>eudicotyledons</taxon>
        <taxon>Gunneridae</taxon>
        <taxon>Pentapetalae</taxon>
        <taxon>rosids</taxon>
        <taxon>fabids</taxon>
        <taxon>Fabales</taxon>
        <taxon>Fabaceae</taxon>
        <taxon>Papilionoideae</taxon>
        <taxon>50 kb inversion clade</taxon>
        <taxon>NPAAA clade</taxon>
        <taxon>indigoferoid/millettioid clade</taxon>
        <taxon>Phaseoleae</taxon>
        <taxon>Psophocarpus</taxon>
    </lineage>
</organism>
<gene>
    <name evidence="1" type="ORF">VNO78_07397</name>
</gene>
<reference evidence="1 2" key="1">
    <citation type="submission" date="2024-01" db="EMBL/GenBank/DDBJ databases">
        <title>The genomes of 5 underutilized Papilionoideae crops provide insights into root nodulation and disease resistanc.</title>
        <authorList>
            <person name="Jiang F."/>
        </authorList>
    </citation>
    <scope>NUCLEOTIDE SEQUENCE [LARGE SCALE GENOMIC DNA]</scope>
    <source>
        <strain evidence="1">DUOXIRENSHENG_FW03</strain>
        <tissue evidence="1">Leaves</tissue>
    </source>
</reference>